<dbReference type="InterPro" id="IPR013785">
    <property type="entry name" value="Aldolase_TIM"/>
</dbReference>
<evidence type="ECO:0000256" key="4">
    <source>
        <dbReference type="ARBA" id="ARBA00022833"/>
    </source>
</evidence>
<dbReference type="EMBL" id="JAFLNF010000001">
    <property type="protein sequence ID" value="MBO0344181.1"/>
    <property type="molecule type" value="Genomic_DNA"/>
</dbReference>
<dbReference type="GO" id="GO:0043720">
    <property type="term" value="F:3-keto-5-aminohexanoate cleavage activity"/>
    <property type="evidence" value="ECO:0007669"/>
    <property type="project" value="InterPro"/>
</dbReference>
<evidence type="ECO:0000313" key="5">
    <source>
        <dbReference type="EMBL" id="MBO0344181.1"/>
    </source>
</evidence>
<name>A0A939J7F8_9HYPH</name>
<keyword evidence="4" id="KW-0862">Zinc</keyword>
<dbReference type="Proteomes" id="UP000664779">
    <property type="component" value="Unassembled WGS sequence"/>
</dbReference>
<dbReference type="InterPro" id="IPR008567">
    <property type="entry name" value="BKACE"/>
</dbReference>
<protein>
    <submittedName>
        <fullName evidence="5">3-keto-5-aminohexanoate cleavage protein</fullName>
    </submittedName>
</protein>
<dbReference type="GO" id="GO:0046872">
    <property type="term" value="F:metal ion binding"/>
    <property type="evidence" value="ECO:0007669"/>
    <property type="project" value="UniProtKB-KW"/>
</dbReference>
<dbReference type="Gene3D" id="3.20.20.70">
    <property type="entry name" value="Aldolase class I"/>
    <property type="match status" value="1"/>
</dbReference>
<dbReference type="PANTHER" id="PTHR37418">
    <property type="entry name" value="3-KETO-5-AMINOHEXANOATE CLEAVAGE ENZYME-RELATED"/>
    <property type="match status" value="1"/>
</dbReference>
<comment type="cofactor">
    <cofactor evidence="1">
        <name>Zn(2+)</name>
        <dbReference type="ChEBI" id="CHEBI:29105"/>
    </cofactor>
</comment>
<keyword evidence="2" id="KW-0808">Transferase</keyword>
<gene>
    <name evidence="5" type="ORF">J0X15_03015</name>
</gene>
<comment type="caution">
    <text evidence="5">The sequence shown here is derived from an EMBL/GenBank/DDBJ whole genome shotgun (WGS) entry which is preliminary data.</text>
</comment>
<evidence type="ECO:0000256" key="2">
    <source>
        <dbReference type="ARBA" id="ARBA00022679"/>
    </source>
</evidence>
<reference evidence="5" key="1">
    <citation type="submission" date="2021-03" db="EMBL/GenBank/DDBJ databases">
        <title>Roseibium sp. CAU 1637 isolated from Incheon.</title>
        <authorList>
            <person name="Kim W."/>
        </authorList>
    </citation>
    <scope>NUCLEOTIDE SEQUENCE</scope>
    <source>
        <strain evidence="5">CAU 1637</strain>
    </source>
</reference>
<accession>A0A939J7F8</accession>
<keyword evidence="3" id="KW-0479">Metal-binding</keyword>
<dbReference type="AlphaFoldDB" id="A0A939J7F8"/>
<evidence type="ECO:0000313" key="6">
    <source>
        <dbReference type="Proteomes" id="UP000664779"/>
    </source>
</evidence>
<keyword evidence="6" id="KW-1185">Reference proteome</keyword>
<dbReference type="PANTHER" id="PTHR37418:SF2">
    <property type="entry name" value="3-KETO-5-AMINOHEXANOATE CLEAVAGE ENZYME"/>
    <property type="match status" value="1"/>
</dbReference>
<dbReference type="Pfam" id="PF05853">
    <property type="entry name" value="BKACE"/>
    <property type="match status" value="1"/>
</dbReference>
<organism evidence="5 6">
    <name type="scientific">Roseibium limicola</name>
    <dbReference type="NCBI Taxonomy" id="2816037"/>
    <lineage>
        <taxon>Bacteria</taxon>
        <taxon>Pseudomonadati</taxon>
        <taxon>Pseudomonadota</taxon>
        <taxon>Alphaproteobacteria</taxon>
        <taxon>Hyphomicrobiales</taxon>
        <taxon>Stappiaceae</taxon>
        <taxon>Roseibium</taxon>
    </lineage>
</organism>
<proteinExistence type="predicted"/>
<sequence>MTDMTSTCPLQTTAIAVAPNGGRKTKTEHPNLPLGAAELAATAADCLAEGAAMIHVHVRKADGSHLLDADAYRGVIDAIREKLGDRIVVQVTSEALGVYSASEQIEVVKATRPEAVSLALRELVREPADEAAFFRLLEWIRKEKVLPQIILFSPEEALLLEQMRQAGNLPFADVPVLYVLGRYTKTQTSVPADLLPFLAEGQPVFRHWSVCAFGQYETACLTTTGLLGGHCRTGFENNTALPSGKIAGSNAELVEILAGSLKGLGLELMGADELRQSVMNVLNG</sequence>
<evidence type="ECO:0000256" key="3">
    <source>
        <dbReference type="ARBA" id="ARBA00022723"/>
    </source>
</evidence>
<evidence type="ECO:0000256" key="1">
    <source>
        <dbReference type="ARBA" id="ARBA00001947"/>
    </source>
</evidence>